<dbReference type="EMBL" id="AP022587">
    <property type="protein sequence ID" value="BBY22013.1"/>
    <property type="molecule type" value="Genomic_DNA"/>
</dbReference>
<dbReference type="InterPro" id="IPR011042">
    <property type="entry name" value="6-blade_b-propeller_TolB-like"/>
</dbReference>
<dbReference type="KEGG" id="msto:MSTO_22180"/>
<dbReference type="AlphaFoldDB" id="A0A7I7Q6Y9"/>
<dbReference type="InterPro" id="IPR013658">
    <property type="entry name" value="SGL"/>
</dbReference>
<evidence type="ECO:0000313" key="3">
    <source>
        <dbReference type="Proteomes" id="UP000467130"/>
    </source>
</evidence>
<protein>
    <recommendedName>
        <fullName evidence="1">SMP-30/Gluconolactonase/LRE-like region domain-containing protein</fullName>
    </recommendedName>
</protein>
<dbReference type="PANTHER" id="PTHR47572">
    <property type="entry name" value="LIPOPROTEIN-RELATED"/>
    <property type="match status" value="1"/>
</dbReference>
<keyword evidence="3" id="KW-1185">Reference proteome</keyword>
<dbReference type="RefSeq" id="WP_163790049.1">
    <property type="nucleotide sequence ID" value="NZ_AP022587.1"/>
</dbReference>
<evidence type="ECO:0000259" key="1">
    <source>
        <dbReference type="Pfam" id="PF08450"/>
    </source>
</evidence>
<proteinExistence type="predicted"/>
<dbReference type="Proteomes" id="UP000467130">
    <property type="component" value="Chromosome"/>
</dbReference>
<sequence length="362" mass="38663">MSPIVEGQELTARQNCGQPTFNAVVVMRYDRSPGINTELDVVMRERMPSAWLYRMSIVAALSVGVGGCGGRGVELASGHHGADQRVLVDGIALPEGPLVLDNNVYFVSVADSKFFRWDGKTLATLNAEPNCEHNGDALTLDRTFLLACSGMAHPGIIETDMQGNEIRRWHGPEFEGGVNDIVVAKNGGVYASICGPFETPPKEVVGRVIYRAPGSDNWVTVAADLNYANGVGLSPDQQTLYVSETIGNSIKKFHIEADGSLSHRSNFALLNVLTKNKTDGWWTGPDSIKVDAAGNIYAAQLSGGRILKISPEGQLLHVFDIAAGTGTTNLAFDAGEKNLVVSVAPDANDFAIKGAIVEVPNQ</sequence>
<gene>
    <name evidence="2" type="ORF">MSTO_22180</name>
</gene>
<dbReference type="InterPro" id="IPR051262">
    <property type="entry name" value="SMP-30/CGR1_Lactonase"/>
</dbReference>
<feature type="domain" description="SMP-30/Gluconolactonase/LRE-like region" evidence="1">
    <location>
        <begin position="93"/>
        <end position="341"/>
    </location>
</feature>
<dbReference type="SUPFAM" id="SSF63829">
    <property type="entry name" value="Calcium-dependent phosphotriesterase"/>
    <property type="match status" value="1"/>
</dbReference>
<dbReference type="Gene3D" id="2.120.10.30">
    <property type="entry name" value="TolB, C-terminal domain"/>
    <property type="match status" value="1"/>
</dbReference>
<reference evidence="2 3" key="1">
    <citation type="journal article" date="2019" name="Emerg. Microbes Infect.">
        <title>Comprehensive subspecies identification of 175 nontuberculous mycobacteria species based on 7547 genomic profiles.</title>
        <authorList>
            <person name="Matsumoto Y."/>
            <person name="Kinjo T."/>
            <person name="Motooka D."/>
            <person name="Nabeya D."/>
            <person name="Jung N."/>
            <person name="Uechi K."/>
            <person name="Horii T."/>
            <person name="Iida T."/>
            <person name="Fujita J."/>
            <person name="Nakamura S."/>
        </authorList>
    </citation>
    <scope>NUCLEOTIDE SEQUENCE [LARGE SCALE GENOMIC DNA]</scope>
    <source>
        <strain evidence="2 3">JCM 17783</strain>
    </source>
</reference>
<dbReference type="PANTHER" id="PTHR47572:SF5">
    <property type="entry name" value="BLR2277 PROTEIN"/>
    <property type="match status" value="1"/>
</dbReference>
<evidence type="ECO:0000313" key="2">
    <source>
        <dbReference type="EMBL" id="BBY22013.1"/>
    </source>
</evidence>
<organism evidence="2 3">
    <name type="scientific">Mycobacterium stomatepiae</name>
    <dbReference type="NCBI Taxonomy" id="470076"/>
    <lineage>
        <taxon>Bacteria</taxon>
        <taxon>Bacillati</taxon>
        <taxon>Actinomycetota</taxon>
        <taxon>Actinomycetes</taxon>
        <taxon>Mycobacteriales</taxon>
        <taxon>Mycobacteriaceae</taxon>
        <taxon>Mycobacterium</taxon>
        <taxon>Mycobacterium simiae complex</taxon>
    </lineage>
</organism>
<name>A0A7I7Q6Y9_9MYCO</name>
<accession>A0A7I7Q6Y9</accession>
<dbReference type="Pfam" id="PF08450">
    <property type="entry name" value="SGL"/>
    <property type="match status" value="1"/>
</dbReference>